<evidence type="ECO:0000313" key="2">
    <source>
        <dbReference type="EMBL" id="OOH97639.1"/>
    </source>
</evidence>
<dbReference type="Pfam" id="PF01636">
    <property type="entry name" value="APH"/>
    <property type="match status" value="1"/>
</dbReference>
<comment type="caution">
    <text evidence="2">The sequence shown here is derived from an EMBL/GenBank/DDBJ whole genome shotgun (WGS) entry which is preliminary data.</text>
</comment>
<name>A0A1V3U3S7_ELIME</name>
<reference evidence="2 3" key="1">
    <citation type="submission" date="2016-11" db="EMBL/GenBank/DDBJ databases">
        <title>Genome sequence and comparative genomic analysis of clinical strain Elizabethkingia meningoseptica 61421 PRCM.</title>
        <authorList>
            <person name="Wang M."/>
            <person name="Hu S."/>
            <person name="Cao L."/>
            <person name="Jiang T."/>
            <person name="Zhou Y."/>
            <person name="Ming D."/>
        </authorList>
    </citation>
    <scope>NUCLEOTIDE SEQUENCE [LARGE SCALE GENOMIC DNA]</scope>
    <source>
        <strain evidence="2 3">61421 PRCM</strain>
    </source>
</reference>
<dbReference type="PANTHER" id="PTHR21310">
    <property type="entry name" value="AMINOGLYCOSIDE PHOSPHOTRANSFERASE-RELATED-RELATED"/>
    <property type="match status" value="1"/>
</dbReference>
<dbReference type="InterPro" id="IPR011009">
    <property type="entry name" value="Kinase-like_dom_sf"/>
</dbReference>
<sequence>MRNTIARNNIDIEVNNIEKLGEGWMSRAYLINDEFVFRFPKEKQGGDDLEKEKVALPFLMKIITLSIPNFIYTGVQENGLPFVGYRILNGVPMKEETFEEIYEEITSDTKDRLVEQIGDFIDEISSVKYEKALELGICENDFYKDYSDTLEEIERKIFGIIDENIKKFIIEKFKWYLDDETNFKYTPKLLHADLSPNHFLYDNDKGELTGIIDFGDMQIGDPDYEYIYLLEDCGADFTRKVMEYRGEKEIEKKLIKVEFFLLVDNIRFVLEGLRINDDEMIRDGLASLGKKVLESQISK</sequence>
<protein>
    <recommendedName>
        <fullName evidence="1">Aminoglycoside phosphotransferase domain-containing protein</fullName>
    </recommendedName>
</protein>
<proteinExistence type="predicted"/>
<evidence type="ECO:0000313" key="3">
    <source>
        <dbReference type="Proteomes" id="UP000188947"/>
    </source>
</evidence>
<evidence type="ECO:0000259" key="1">
    <source>
        <dbReference type="Pfam" id="PF01636"/>
    </source>
</evidence>
<dbReference type="AlphaFoldDB" id="A0A1V3U3S7"/>
<feature type="domain" description="Aminoglycoside phosphotransferase" evidence="1">
    <location>
        <begin position="17"/>
        <end position="240"/>
    </location>
</feature>
<dbReference type="Gene3D" id="3.90.1200.10">
    <property type="match status" value="1"/>
</dbReference>
<dbReference type="PANTHER" id="PTHR21310:SF15">
    <property type="entry name" value="AMINOGLYCOSIDE PHOSPHOTRANSFERASE DOMAIN-CONTAINING PROTEIN"/>
    <property type="match status" value="1"/>
</dbReference>
<dbReference type="Proteomes" id="UP000188947">
    <property type="component" value="Unassembled WGS sequence"/>
</dbReference>
<dbReference type="Gene3D" id="3.30.200.20">
    <property type="entry name" value="Phosphorylase Kinase, domain 1"/>
    <property type="match status" value="1"/>
</dbReference>
<organism evidence="2 3">
    <name type="scientific">Elizabethkingia meningoseptica</name>
    <name type="common">Chryseobacterium meningosepticum</name>
    <dbReference type="NCBI Taxonomy" id="238"/>
    <lineage>
        <taxon>Bacteria</taxon>
        <taxon>Pseudomonadati</taxon>
        <taxon>Bacteroidota</taxon>
        <taxon>Flavobacteriia</taxon>
        <taxon>Flavobacteriales</taxon>
        <taxon>Weeksellaceae</taxon>
        <taxon>Elizabethkingia</taxon>
    </lineage>
</organism>
<dbReference type="SUPFAM" id="SSF56112">
    <property type="entry name" value="Protein kinase-like (PK-like)"/>
    <property type="match status" value="1"/>
</dbReference>
<accession>A0A1V3U3S7</accession>
<dbReference type="InterPro" id="IPR051678">
    <property type="entry name" value="AGP_Transferase"/>
</dbReference>
<dbReference type="InterPro" id="IPR002575">
    <property type="entry name" value="Aminoglycoside_PTrfase"/>
</dbReference>
<gene>
    <name evidence="2" type="ORF">BMF97_02685</name>
</gene>
<dbReference type="EMBL" id="MPOG01000002">
    <property type="protein sequence ID" value="OOH97639.1"/>
    <property type="molecule type" value="Genomic_DNA"/>
</dbReference>
<keyword evidence="3" id="KW-1185">Reference proteome</keyword>